<keyword evidence="3" id="KW-1185">Reference proteome</keyword>
<reference evidence="3" key="1">
    <citation type="submission" date="2019-06" db="EMBL/GenBank/DDBJ databases">
        <title>Alistipes onderdonkii subsp. vulgaris subsp. nov., Alistipes dispar sp. nov. and Alistipes communis sp. nov., isolated from human faeces, and creation of Alistipes onderdonkii subsp. onderdonkii subsp. nov.</title>
        <authorList>
            <person name="Sakamoto M."/>
            <person name="Ikeyama N."/>
            <person name="Ogata Y."/>
            <person name="Suda W."/>
            <person name="Iino T."/>
            <person name="Hattori M."/>
            <person name="Ohkuma M."/>
        </authorList>
    </citation>
    <scope>NUCLEOTIDE SEQUENCE [LARGE SCALE GENOMIC DNA]</scope>
    <source>
        <strain evidence="3">5CBH24</strain>
    </source>
</reference>
<evidence type="ECO:0000313" key="2">
    <source>
        <dbReference type="EMBL" id="BBL02829.1"/>
    </source>
</evidence>
<accession>A0A4Y1WRF9</accession>
<dbReference type="RefSeq" id="WP_141413523.1">
    <property type="nucleotide sequence ID" value="NZ_CABKRG010000001.1"/>
</dbReference>
<evidence type="ECO:0000313" key="3">
    <source>
        <dbReference type="Proteomes" id="UP000318946"/>
    </source>
</evidence>
<proteinExistence type="predicted"/>
<gene>
    <name evidence="2" type="ORF">A5CBH24_01420</name>
</gene>
<name>A0A4Y1WRF9_9BACT</name>
<feature type="domain" description="Fibrobacter succinogenes major paralogous" evidence="1">
    <location>
        <begin position="191"/>
        <end position="420"/>
    </location>
</feature>
<dbReference type="InterPro" id="IPR013783">
    <property type="entry name" value="Ig-like_fold"/>
</dbReference>
<sequence>MTIEGDAEIDAGKISKVTLTVGGKVVSDVTSVPFTYDYEFAEDQAAGEFKIALAVEGDAGAKASDEVTVTLKAPEQHLTCTISEPAEGAVFDLGATITIKGDATADIGSVSAAVLKVGGKTIAEVTNVPFTYEYAVAADQAEGALKIELAVEGDKGGSASSEVNVTVKKPAPQPGEGEMVDTRDNHVYRTVKIGDQTWMAENLAYLPSVNKPSATVGATVPLYFVLNYDGEDVAAAKATEEYKKYGVLYNWYGAMDQENAQGGSADAVPSGVQGICPAGWHLPSKAEWQVLEDYVASQLPPVKGNGWYNDLDGEWVFDEDCKNVWSALAGKEGWSDSNASQENPDLANGPRDTFGFNGIPAGQCWQTGSFSLSESSATFWTTDMQTQGSGYVVLNNLQYGLEYSKFGTQPQRGYSVRCLKD</sequence>
<dbReference type="OrthoDB" id="9805760at2"/>
<dbReference type="Pfam" id="PF17957">
    <property type="entry name" value="Big_7"/>
    <property type="match status" value="1"/>
</dbReference>
<protein>
    <recommendedName>
        <fullName evidence="1">Fibrobacter succinogenes major paralogous domain-containing protein</fullName>
    </recommendedName>
</protein>
<dbReference type="InterPro" id="IPR011871">
    <property type="entry name" value="Fib_succ_major"/>
</dbReference>
<dbReference type="NCBIfam" id="TIGR02145">
    <property type="entry name" value="Fib_succ_major"/>
    <property type="match status" value="1"/>
</dbReference>
<dbReference type="KEGG" id="acou:A5CBH24_01420"/>
<organism evidence="2 3">
    <name type="scientific">Alistipes communis</name>
    <dbReference type="NCBI Taxonomy" id="2585118"/>
    <lineage>
        <taxon>Bacteria</taxon>
        <taxon>Pseudomonadati</taxon>
        <taxon>Bacteroidota</taxon>
        <taxon>Bacteroidia</taxon>
        <taxon>Bacteroidales</taxon>
        <taxon>Rikenellaceae</taxon>
        <taxon>Alistipes</taxon>
    </lineage>
</organism>
<dbReference type="Pfam" id="PF09603">
    <property type="entry name" value="Fib_succ_major"/>
    <property type="match status" value="1"/>
</dbReference>
<dbReference type="AlphaFoldDB" id="A0A4Y1WRF9"/>
<dbReference type="Proteomes" id="UP000318946">
    <property type="component" value="Chromosome"/>
</dbReference>
<evidence type="ECO:0000259" key="1">
    <source>
        <dbReference type="Pfam" id="PF09603"/>
    </source>
</evidence>
<dbReference type="Gene3D" id="2.60.40.10">
    <property type="entry name" value="Immunoglobulins"/>
    <property type="match status" value="2"/>
</dbReference>
<dbReference type="EMBL" id="AP019735">
    <property type="protein sequence ID" value="BBL02829.1"/>
    <property type="molecule type" value="Genomic_DNA"/>
</dbReference>